<dbReference type="Gene3D" id="2.130.10.10">
    <property type="entry name" value="YVTN repeat-like/Quinoprotein amine dehydrogenase"/>
    <property type="match status" value="3"/>
</dbReference>
<keyword evidence="1 3" id="KW-0853">WD repeat</keyword>
<feature type="compositionally biased region" description="Basic and acidic residues" evidence="4">
    <location>
        <begin position="743"/>
        <end position="765"/>
    </location>
</feature>
<dbReference type="Ensembl" id="ENSTGUT00000011086.2">
    <property type="protein sequence ID" value="ENSTGUP00000010971.2"/>
    <property type="gene ID" value="ENSTGUG00000010643.2"/>
</dbReference>
<accession>H0ZK51</accession>
<keyword evidence="2" id="KW-0677">Repeat</keyword>
<dbReference type="InParanoid" id="H0ZK51"/>
<organism evidence="5 6">
    <name type="scientific">Taeniopygia guttata</name>
    <name type="common">Zebra finch</name>
    <name type="synonym">Poephila guttata</name>
    <dbReference type="NCBI Taxonomy" id="59729"/>
    <lineage>
        <taxon>Eukaryota</taxon>
        <taxon>Metazoa</taxon>
        <taxon>Chordata</taxon>
        <taxon>Craniata</taxon>
        <taxon>Vertebrata</taxon>
        <taxon>Euteleostomi</taxon>
        <taxon>Archelosauria</taxon>
        <taxon>Archosauria</taxon>
        <taxon>Dinosauria</taxon>
        <taxon>Saurischia</taxon>
        <taxon>Theropoda</taxon>
        <taxon>Coelurosauria</taxon>
        <taxon>Aves</taxon>
        <taxon>Neognathae</taxon>
        <taxon>Neoaves</taxon>
        <taxon>Telluraves</taxon>
        <taxon>Australaves</taxon>
        <taxon>Passeriformes</taxon>
        <taxon>Passeroidea</taxon>
        <taxon>Estrildidae</taxon>
        <taxon>Estrildinae</taxon>
        <taxon>Taeniopygia</taxon>
    </lineage>
</organism>
<name>H0ZK51_TAEGU</name>
<feature type="compositionally biased region" description="Basic and acidic residues" evidence="4">
    <location>
        <begin position="1033"/>
        <end position="1057"/>
    </location>
</feature>
<keyword evidence="6" id="KW-1185">Reference proteome</keyword>
<feature type="repeat" description="WD" evidence="3">
    <location>
        <begin position="371"/>
        <end position="412"/>
    </location>
</feature>
<feature type="repeat" description="WD" evidence="3">
    <location>
        <begin position="868"/>
        <end position="899"/>
    </location>
</feature>
<reference evidence="5" key="2">
    <citation type="submission" date="2025-08" db="UniProtKB">
        <authorList>
            <consortium name="Ensembl"/>
        </authorList>
    </citation>
    <scope>IDENTIFICATION</scope>
</reference>
<gene>
    <name evidence="5" type="primary">WDR64</name>
</gene>
<dbReference type="OMA" id="VIDTWPL"/>
<feature type="region of interest" description="Disordered" evidence="4">
    <location>
        <begin position="1031"/>
        <end position="1057"/>
    </location>
</feature>
<dbReference type="SUPFAM" id="SSF50978">
    <property type="entry name" value="WD40 repeat-like"/>
    <property type="match status" value="2"/>
</dbReference>
<protein>
    <submittedName>
        <fullName evidence="5">WD repeat domain 64</fullName>
    </submittedName>
</protein>
<dbReference type="Pfam" id="PF00400">
    <property type="entry name" value="WD40"/>
    <property type="match status" value="2"/>
</dbReference>
<evidence type="ECO:0000256" key="4">
    <source>
        <dbReference type="SAM" id="MobiDB-lite"/>
    </source>
</evidence>
<dbReference type="PROSITE" id="PS50082">
    <property type="entry name" value="WD_REPEATS_2"/>
    <property type="match status" value="4"/>
</dbReference>
<sequence>MSGKKGDKEGCPALELIDFNNALEQFQNLVEKMIIQKTKESSGLYTKDNDERDYEKFYTTTRTLFGSAVKDQDIQAFFRKVMSNLDERPEWLEIFGCFRRANGGMSSTSKESMVLLVSEKQQITHSVVKRKDVIKGIVKVPLLHLTVTASQKGVLTVFRKQMKVLTTINIEDTAWITGCDFLPNLKYVVAVTESTIILWDYKSKESKSDGFVIKPMKNCLLCVCTVTVADNLAKDTILMGDDKGYVYLLTITSDDFIMKQSKAEKEAQFKVLDAESFDIPKRKLHDDWVGKIKYFSALKCFGSCSTDSTNSFVLDDIKRLEDHLPVKEFSVPKGVNAFTYCGKAKVIVTGGNDRILRLWNPVVNFSPMGKLLGHKHSIVEIVTNEKDQHVISLSCAKVFRVWDIQTLSPLQVFYEDHGTPEEMNSFPMVFDNDHGLLFTGSDVIDIYPLANVIQDSKELPQTHEKSLNVLLYNRACHQILSICTESILKVWDLETGSQIYQLEDAHGLNIEVTCAAIERNGVYLATGACDGTVKIWEFESGQEIKALPLAQHSNDEHRMLKIVYLKANEGQHAVIVLEQRGKIKIIQGDSTQTDLYVTWVLPEIVPFPRRNPVVYLSLKPASLKTQDFFPEIRLLCNTSCMKNDTETFLSSVDFRCFDVLKVEGGRLIATGSANGEINLWDFESASVKCLRKTTEDNQGSGVNAILFLVHRISSSRKRSSQSPTPSVRSDASAIAEQKGSSSDQHEKNAESDEINTEIKTEETTSCKDTQNPKMNEQLLKARAGLSPLLASAHESSCIRLWSIQGNLMKELLPFSGCPSGPLTVLCTDIFTKILLTGSKEGYIFRWNMASFLEDSRNKKNEIKEELCWRAHAAEVVDLFIEEEKNVVVTASIDSSVRVWHARIGYYFGYFGQARKFELTDTSRLILPSDVNDFSAIIKEESKHTEKKEVLYPLVLDRDKLKSLTGSPSDLEKAGHEEAVHGFKFFRALAPEKLQHLETFEFVSKEAGAVFGLLPIYELEHPIEVSMPNSLQRIKAEKSGHKGREKHPDSIEDLSQDK</sequence>
<dbReference type="InterPro" id="IPR019775">
    <property type="entry name" value="WD40_repeat_CS"/>
</dbReference>
<dbReference type="GeneTree" id="ENSGT00940000160037"/>
<reference evidence="5" key="3">
    <citation type="submission" date="2025-09" db="UniProtKB">
        <authorList>
            <consortium name="Ensembl"/>
        </authorList>
    </citation>
    <scope>IDENTIFICATION</scope>
</reference>
<dbReference type="PROSITE" id="PS50294">
    <property type="entry name" value="WD_REPEATS_REGION"/>
    <property type="match status" value="2"/>
</dbReference>
<dbReference type="InterPro" id="IPR001680">
    <property type="entry name" value="WD40_rpt"/>
</dbReference>
<dbReference type="HOGENOM" id="CLU_867506_0_0_1"/>
<feature type="repeat" description="WD" evidence="3">
    <location>
        <begin position="505"/>
        <end position="546"/>
    </location>
</feature>
<dbReference type="AlphaFoldDB" id="H0ZK51"/>
<dbReference type="PANTHER" id="PTHR44324">
    <property type="entry name" value="WD40 REPEAT DOMAIN 95"/>
    <property type="match status" value="1"/>
</dbReference>
<feature type="repeat" description="WD" evidence="3">
    <location>
        <begin position="460"/>
        <end position="501"/>
    </location>
</feature>
<dbReference type="InterPro" id="IPR051242">
    <property type="entry name" value="WD-EF-hand_domain"/>
</dbReference>
<dbReference type="STRING" id="59729.ENSTGUP00000010971"/>
<dbReference type="PROSITE" id="PS00678">
    <property type="entry name" value="WD_REPEATS_1"/>
    <property type="match status" value="1"/>
</dbReference>
<dbReference type="Proteomes" id="UP000007754">
    <property type="component" value="Chromosome 3"/>
</dbReference>
<dbReference type="PANTHER" id="PTHR44324:SF2">
    <property type="entry name" value="WD REPEAT-CONTAINING PROTEIN 64"/>
    <property type="match status" value="1"/>
</dbReference>
<evidence type="ECO:0000256" key="1">
    <source>
        <dbReference type="ARBA" id="ARBA00022574"/>
    </source>
</evidence>
<evidence type="ECO:0000256" key="2">
    <source>
        <dbReference type="ARBA" id="ARBA00022737"/>
    </source>
</evidence>
<dbReference type="CTD" id="128025"/>
<evidence type="ECO:0000313" key="5">
    <source>
        <dbReference type="Ensembl" id="ENSTGUP00000010971.2"/>
    </source>
</evidence>
<feature type="region of interest" description="Disordered" evidence="4">
    <location>
        <begin position="716"/>
        <end position="772"/>
    </location>
</feature>
<dbReference type="InterPro" id="IPR036322">
    <property type="entry name" value="WD40_repeat_dom_sf"/>
</dbReference>
<reference evidence="5 6" key="1">
    <citation type="journal article" date="2010" name="Nature">
        <title>The genome of a songbird.</title>
        <authorList>
            <person name="Warren W.C."/>
            <person name="Clayton D.F."/>
            <person name="Ellegren H."/>
            <person name="Arnold A.P."/>
            <person name="Hillier L.W."/>
            <person name="Kunstner A."/>
            <person name="Searle S."/>
            <person name="White S."/>
            <person name="Vilella A.J."/>
            <person name="Fairley S."/>
            <person name="Heger A."/>
            <person name="Kong L."/>
            <person name="Ponting C.P."/>
            <person name="Jarvis E.D."/>
            <person name="Mello C.V."/>
            <person name="Minx P."/>
            <person name="Lovell P."/>
            <person name="Velho T.A."/>
            <person name="Ferris M."/>
            <person name="Balakrishnan C.N."/>
            <person name="Sinha S."/>
            <person name="Blatti C."/>
            <person name="London S.E."/>
            <person name="Li Y."/>
            <person name="Lin Y.C."/>
            <person name="George J."/>
            <person name="Sweedler J."/>
            <person name="Southey B."/>
            <person name="Gunaratne P."/>
            <person name="Watson M."/>
            <person name="Nam K."/>
            <person name="Backstrom N."/>
            <person name="Smeds L."/>
            <person name="Nabholz B."/>
            <person name="Itoh Y."/>
            <person name="Whitney O."/>
            <person name="Pfenning A.R."/>
            <person name="Howard J."/>
            <person name="Volker M."/>
            <person name="Skinner B.M."/>
            <person name="Griffin D.K."/>
            <person name="Ye L."/>
            <person name="McLaren W.M."/>
            <person name="Flicek P."/>
            <person name="Quesada V."/>
            <person name="Velasco G."/>
            <person name="Lopez-Otin C."/>
            <person name="Puente X.S."/>
            <person name="Olender T."/>
            <person name="Lancet D."/>
            <person name="Smit A.F."/>
            <person name="Hubley R."/>
            <person name="Konkel M.K."/>
            <person name="Walker J.A."/>
            <person name="Batzer M.A."/>
            <person name="Gu W."/>
            <person name="Pollock D.D."/>
            <person name="Chen L."/>
            <person name="Cheng Z."/>
            <person name="Eichler E.E."/>
            <person name="Stapley J."/>
            <person name="Slate J."/>
            <person name="Ekblom R."/>
            <person name="Birkhead T."/>
            <person name="Burke T."/>
            <person name="Burt D."/>
            <person name="Scharff C."/>
            <person name="Adam I."/>
            <person name="Richard H."/>
            <person name="Sultan M."/>
            <person name="Soldatov A."/>
            <person name="Lehrach H."/>
            <person name="Edwards S.V."/>
            <person name="Yang S.P."/>
            <person name="Li X."/>
            <person name="Graves T."/>
            <person name="Fulton L."/>
            <person name="Nelson J."/>
            <person name="Chinwalla A."/>
            <person name="Hou S."/>
            <person name="Mardis E.R."/>
            <person name="Wilson R.K."/>
        </authorList>
    </citation>
    <scope>NUCLEOTIDE SEQUENCE [LARGE SCALE GENOMIC DNA]</scope>
</reference>
<dbReference type="InterPro" id="IPR015943">
    <property type="entry name" value="WD40/YVTN_repeat-like_dom_sf"/>
</dbReference>
<proteinExistence type="predicted"/>
<evidence type="ECO:0000256" key="3">
    <source>
        <dbReference type="PROSITE-ProRule" id="PRU00221"/>
    </source>
</evidence>
<evidence type="ECO:0000313" key="6">
    <source>
        <dbReference type="Proteomes" id="UP000007754"/>
    </source>
</evidence>
<dbReference type="SMART" id="SM00320">
    <property type="entry name" value="WD40"/>
    <property type="match status" value="8"/>
</dbReference>